<protein>
    <recommendedName>
        <fullName evidence="2">MalT-like TPR region domain-containing protein</fullName>
    </recommendedName>
</protein>
<dbReference type="InterPro" id="IPR011990">
    <property type="entry name" value="TPR-like_helical_dom_sf"/>
</dbReference>
<evidence type="ECO:0000313" key="1">
    <source>
        <dbReference type="EMBL" id="CEM19878.1"/>
    </source>
</evidence>
<accession>A0A0G4FX61</accession>
<reference evidence="1" key="1">
    <citation type="submission" date="2014-11" db="EMBL/GenBank/DDBJ databases">
        <authorList>
            <person name="Otto D Thomas"/>
            <person name="Naeem Raeece"/>
        </authorList>
    </citation>
    <scope>NUCLEOTIDE SEQUENCE</scope>
</reference>
<evidence type="ECO:0008006" key="2">
    <source>
        <dbReference type="Google" id="ProtNLM"/>
    </source>
</evidence>
<dbReference type="VEuPathDB" id="CryptoDB:Cvel_3858"/>
<name>A0A0G4FX61_9ALVE</name>
<dbReference type="AlphaFoldDB" id="A0A0G4FX61"/>
<proteinExistence type="predicted"/>
<sequence>MISALRDSAVDGDLEGCDLLELVYAFIIQKKRVEALCPQQEKEGEGGKGMGGCQAGKAAQQKGDFQLAVDLFGQAFSVLDESTYWKGRAILQIERDTIFKDKLGSSQQPLVPYSEGEAIVKKHEGPQSKLLALLLMNKGAALTTLKRYEEGFEAYGVTLKLAEQHKVSQLIPIIQNNIGCALRDIGKPRESLSLFEGAFTLLVPKGMGAEGKWPILGVVVAMNIARALCEGGRMEEG</sequence>
<organism evidence="1">
    <name type="scientific">Chromera velia CCMP2878</name>
    <dbReference type="NCBI Taxonomy" id="1169474"/>
    <lineage>
        <taxon>Eukaryota</taxon>
        <taxon>Sar</taxon>
        <taxon>Alveolata</taxon>
        <taxon>Colpodellida</taxon>
        <taxon>Chromeraceae</taxon>
        <taxon>Chromera</taxon>
    </lineage>
</organism>
<dbReference type="EMBL" id="CDMZ01000706">
    <property type="protein sequence ID" value="CEM19878.1"/>
    <property type="molecule type" value="Genomic_DNA"/>
</dbReference>
<gene>
    <name evidence="1" type="ORF">Cvel_3858</name>
</gene>
<dbReference type="Gene3D" id="1.25.40.10">
    <property type="entry name" value="Tetratricopeptide repeat domain"/>
    <property type="match status" value="1"/>
</dbReference>
<dbReference type="SUPFAM" id="SSF48452">
    <property type="entry name" value="TPR-like"/>
    <property type="match status" value="1"/>
</dbReference>